<keyword evidence="1" id="KW-0812">Transmembrane</keyword>
<keyword evidence="1" id="KW-1133">Transmembrane helix</keyword>
<sequence>MYINTFLALVTDSFAAYLIMSSASATIGVYKCFLLNIVFTSLVFDVYITLFMSPFPLYPAIGYCSTGLFKYLGLFWGAAIPFAIYRLTAVFNTQRYMTTKWAIVTIAATQIIFPLPTITLASLVAQQFARDQSKILATALQLLSRAVVPSDGMRCERSQTYPKLDVIINSELCIFASFDYPLMTWTVASSISQIVICTAVGITVTIMSFVHLNLRKKHMSRRSFQLHRQLIFSLAMQFAVPGNLVELGVQVATSHSLLNTITMIVFTKPYRKKVATLLRPFTKRVPFLSGNENPKTTTVLRITAVSSAFPSTRSI</sequence>
<evidence type="ECO:0000313" key="2">
    <source>
        <dbReference type="EMBL" id="KAI1723868.1"/>
    </source>
</evidence>
<feature type="transmembrane region" description="Helical" evidence="1">
    <location>
        <begin position="191"/>
        <end position="214"/>
    </location>
</feature>
<evidence type="ECO:0000313" key="3">
    <source>
        <dbReference type="Proteomes" id="UP001201812"/>
    </source>
</evidence>
<dbReference type="PANTHER" id="PTHR46891">
    <property type="entry name" value="SERPENTINE RECEPTOR, CLASS H-RELATED"/>
    <property type="match status" value="1"/>
</dbReference>
<proteinExistence type="predicted"/>
<reference evidence="2" key="1">
    <citation type="submission" date="2022-01" db="EMBL/GenBank/DDBJ databases">
        <title>Genome Sequence Resource for Two Populations of Ditylenchus destructor, the Migratory Endoparasitic Phytonematode.</title>
        <authorList>
            <person name="Zhang H."/>
            <person name="Lin R."/>
            <person name="Xie B."/>
        </authorList>
    </citation>
    <scope>NUCLEOTIDE SEQUENCE</scope>
    <source>
        <strain evidence="2">BazhouSP</strain>
    </source>
</reference>
<feature type="transmembrane region" description="Helical" evidence="1">
    <location>
        <begin position="71"/>
        <end position="89"/>
    </location>
</feature>
<dbReference type="Pfam" id="PF10318">
    <property type="entry name" value="7TM_GPCR_Srh"/>
    <property type="match status" value="1"/>
</dbReference>
<keyword evidence="3" id="KW-1185">Reference proteome</keyword>
<dbReference type="InterPro" id="IPR019422">
    <property type="entry name" value="7TM_GPCR_serpentine_rcpt_Srh"/>
</dbReference>
<accession>A0AAD4NGD7</accession>
<evidence type="ECO:0000256" key="1">
    <source>
        <dbReference type="SAM" id="Phobius"/>
    </source>
</evidence>
<feature type="transmembrane region" description="Helical" evidence="1">
    <location>
        <begin position="6"/>
        <end position="25"/>
    </location>
</feature>
<dbReference type="EMBL" id="JAKKPZ010000003">
    <property type="protein sequence ID" value="KAI1723868.1"/>
    <property type="molecule type" value="Genomic_DNA"/>
</dbReference>
<feature type="transmembrane region" description="Helical" evidence="1">
    <location>
        <begin position="32"/>
        <end position="51"/>
    </location>
</feature>
<comment type="caution">
    <text evidence="2">The sequence shown here is derived from an EMBL/GenBank/DDBJ whole genome shotgun (WGS) entry which is preliminary data.</text>
</comment>
<dbReference type="Proteomes" id="UP001201812">
    <property type="component" value="Unassembled WGS sequence"/>
</dbReference>
<name>A0AAD4NGD7_9BILA</name>
<gene>
    <name evidence="2" type="ORF">DdX_04047</name>
</gene>
<feature type="transmembrane region" description="Helical" evidence="1">
    <location>
        <begin position="101"/>
        <end position="125"/>
    </location>
</feature>
<organism evidence="2 3">
    <name type="scientific">Ditylenchus destructor</name>
    <dbReference type="NCBI Taxonomy" id="166010"/>
    <lineage>
        <taxon>Eukaryota</taxon>
        <taxon>Metazoa</taxon>
        <taxon>Ecdysozoa</taxon>
        <taxon>Nematoda</taxon>
        <taxon>Chromadorea</taxon>
        <taxon>Rhabditida</taxon>
        <taxon>Tylenchina</taxon>
        <taxon>Tylenchomorpha</taxon>
        <taxon>Sphaerularioidea</taxon>
        <taxon>Anguinidae</taxon>
        <taxon>Anguininae</taxon>
        <taxon>Ditylenchus</taxon>
    </lineage>
</organism>
<protein>
    <submittedName>
        <fullName evidence="2">Serpentine type 7TM GPCR chemoreceptor srh domain-containing protein</fullName>
    </submittedName>
</protein>
<keyword evidence="1" id="KW-0472">Membrane</keyword>
<dbReference type="AlphaFoldDB" id="A0AAD4NGD7"/>